<keyword evidence="3 6" id="KW-0489">Methyltransferase</keyword>
<feature type="binding site" evidence="6">
    <location>
        <begin position="154"/>
        <end position="155"/>
    </location>
    <ligand>
        <name>dUMP</name>
        <dbReference type="ChEBI" id="CHEBI:246422"/>
        <note>ligand shared between dimeric partners</note>
    </ligand>
</feature>
<organism evidence="9 10">
    <name type="scientific">Parascardovia denticolens DSM 10105 = JCM 12538</name>
    <dbReference type="NCBI Taxonomy" id="864564"/>
    <lineage>
        <taxon>Bacteria</taxon>
        <taxon>Bacillati</taxon>
        <taxon>Actinomycetota</taxon>
        <taxon>Actinomycetes</taxon>
        <taxon>Bifidobacteriales</taxon>
        <taxon>Bifidobacteriaceae</taxon>
        <taxon>Parascardovia</taxon>
    </lineage>
</organism>
<dbReference type="EC" id="2.1.1.45" evidence="1 6"/>
<dbReference type="UniPathway" id="UPA00575"/>
<comment type="catalytic activity">
    <reaction evidence="6">
        <text>dUMP + (6R)-5,10-methylene-5,6,7,8-tetrahydrofolate = 7,8-dihydrofolate + dTMP</text>
        <dbReference type="Rhea" id="RHEA:12104"/>
        <dbReference type="ChEBI" id="CHEBI:15636"/>
        <dbReference type="ChEBI" id="CHEBI:57451"/>
        <dbReference type="ChEBI" id="CHEBI:63528"/>
        <dbReference type="ChEBI" id="CHEBI:246422"/>
        <dbReference type="EC" id="2.1.1.45"/>
    </reaction>
</comment>
<dbReference type="PANTHER" id="PTHR11548">
    <property type="entry name" value="THYMIDYLATE SYNTHASE 1"/>
    <property type="match status" value="1"/>
</dbReference>
<dbReference type="HOGENOM" id="CLU_021669_0_2_11"/>
<comment type="caution">
    <text evidence="9">The sequence shown here is derived from an EMBL/GenBank/DDBJ whole genome shotgun (WGS) entry which is preliminary data.</text>
</comment>
<dbReference type="InterPro" id="IPR045097">
    <property type="entry name" value="Thymidate_synth/dCMP_Mease"/>
</dbReference>
<accession>E6K0X8</accession>
<evidence type="ECO:0000256" key="7">
    <source>
        <dbReference type="PROSITE-ProRule" id="PRU10016"/>
    </source>
</evidence>
<gene>
    <name evidence="6 9" type="primary">thyA</name>
    <name evidence="9" type="ORF">HMPREF0620_0464</name>
</gene>
<comment type="caution">
    <text evidence="6">Lacks conserved residue(s) required for the propagation of feature annotation.</text>
</comment>
<evidence type="ECO:0000313" key="10">
    <source>
        <dbReference type="Proteomes" id="UP000004946"/>
    </source>
</evidence>
<name>E6K0X8_PARDN</name>
<comment type="similarity">
    <text evidence="6">Belongs to the thymidylate synthase family. Bacterial-type ThyA subfamily.</text>
</comment>
<keyword evidence="10" id="KW-1185">Reference proteome</keyword>
<dbReference type="PANTHER" id="PTHR11548:SF9">
    <property type="entry name" value="THYMIDYLATE SYNTHASE"/>
    <property type="match status" value="1"/>
</dbReference>
<feature type="binding site" evidence="6">
    <location>
        <position position="197"/>
    </location>
    <ligand>
        <name>(6R)-5,10-methylene-5,6,7,8-tetrahydrofolate</name>
        <dbReference type="ChEBI" id="CHEBI:15636"/>
    </ligand>
</feature>
<protein>
    <recommendedName>
        <fullName evidence="1 6">Thymidylate synthase</fullName>
        <shortName evidence="6">TS</shortName>
        <shortName evidence="6">TSase</shortName>
        <ecNumber evidence="1 6">2.1.1.45</ecNumber>
    </recommendedName>
</protein>
<evidence type="ECO:0000259" key="8">
    <source>
        <dbReference type="Pfam" id="PF00303"/>
    </source>
</evidence>
<dbReference type="HAMAP" id="MF_00008">
    <property type="entry name" value="Thymidy_synth_bact"/>
    <property type="match status" value="1"/>
</dbReference>
<evidence type="ECO:0000256" key="6">
    <source>
        <dbReference type="HAMAP-Rule" id="MF_00008"/>
    </source>
</evidence>
<dbReference type="PROSITE" id="PS00091">
    <property type="entry name" value="THYMIDYLATE_SYNTHASE"/>
    <property type="match status" value="1"/>
</dbReference>
<dbReference type="AlphaFoldDB" id="E6K0X8"/>
<dbReference type="InterPro" id="IPR020940">
    <property type="entry name" value="Thymidylate_synthase_AS"/>
</dbReference>
<keyword evidence="4 6" id="KW-0808">Transferase</keyword>
<reference evidence="9 10" key="1">
    <citation type="submission" date="2010-12" db="EMBL/GenBank/DDBJ databases">
        <authorList>
            <person name="Muzny D."/>
            <person name="Qin X."/>
            <person name="Buhay C."/>
            <person name="Dugan-Rocha S."/>
            <person name="Ding Y."/>
            <person name="Chen G."/>
            <person name="Hawes A."/>
            <person name="Holder M."/>
            <person name="Jhangiani S."/>
            <person name="Johnson A."/>
            <person name="Khan Z."/>
            <person name="Li Z."/>
            <person name="Liu W."/>
            <person name="Liu X."/>
            <person name="Perez L."/>
            <person name="Shen H."/>
            <person name="Wang Q."/>
            <person name="Watt J."/>
            <person name="Xi L."/>
            <person name="Xin Y."/>
            <person name="Zhou J."/>
            <person name="Deng J."/>
            <person name="Jiang H."/>
            <person name="Liu Y."/>
            <person name="Qu J."/>
            <person name="Song X.-Z."/>
            <person name="Zhang L."/>
            <person name="Villasana D."/>
            <person name="Johnson A."/>
            <person name="Liu J."/>
            <person name="Liyanage D."/>
            <person name="Lorensuhewa L."/>
            <person name="Robinson T."/>
            <person name="Song A."/>
            <person name="Song B.-B."/>
            <person name="Dinh H."/>
            <person name="Thornton R."/>
            <person name="Coyle M."/>
            <person name="Francisco L."/>
            <person name="Jackson L."/>
            <person name="Javaid M."/>
            <person name="Korchina V."/>
            <person name="Kovar C."/>
            <person name="Mata R."/>
            <person name="Mathew T."/>
            <person name="Ngo R."/>
            <person name="Nguyen L."/>
            <person name="Nguyen N."/>
            <person name="Okwuonu G."/>
            <person name="Ongeri F."/>
            <person name="Pham C."/>
            <person name="Simmons D."/>
            <person name="Wilczek-Boney K."/>
            <person name="Hale W."/>
            <person name="Jakkamsetti A."/>
            <person name="Pham P."/>
            <person name="Ruth R."/>
            <person name="San Lucas F."/>
            <person name="Warren J."/>
            <person name="Zhang J."/>
            <person name="Zhao Z."/>
            <person name="Zhou C."/>
            <person name="Zhu D."/>
            <person name="Lee S."/>
            <person name="Bess C."/>
            <person name="Blankenburg K."/>
            <person name="Forbes L."/>
            <person name="Fu Q."/>
            <person name="Gubbala S."/>
            <person name="Hirani K."/>
            <person name="Jayaseelan J.C."/>
            <person name="Lara F."/>
            <person name="Munidasa M."/>
            <person name="Palculict T."/>
            <person name="Patil S."/>
            <person name="Pu L.-L."/>
            <person name="Saada N."/>
            <person name="Tang L."/>
            <person name="Weissenberger G."/>
            <person name="Zhu Y."/>
            <person name="Hemphill L."/>
            <person name="Shang Y."/>
            <person name="Youmans B."/>
            <person name="Ayvaz T."/>
            <person name="Ross M."/>
            <person name="Santibanez J."/>
            <person name="Aqrawi P."/>
            <person name="Gross S."/>
            <person name="Joshi V."/>
            <person name="Fowler G."/>
            <person name="Nazareth L."/>
            <person name="Reid J."/>
            <person name="Worley K."/>
            <person name="Petrosino J."/>
            <person name="Highlander S."/>
            <person name="Gibbs R."/>
        </authorList>
    </citation>
    <scope>NUCLEOTIDE SEQUENCE [LARGE SCALE GENOMIC DNA]</scope>
    <source>
        <strain evidence="9 10">DSM 10105</strain>
    </source>
</reference>
<keyword evidence="5 6" id="KW-0545">Nucleotide biosynthesis</keyword>
<dbReference type="KEGG" id="pdo:PSDT_1134"/>
<evidence type="ECO:0000256" key="4">
    <source>
        <dbReference type="ARBA" id="ARBA00022679"/>
    </source>
</evidence>
<dbReference type="SUPFAM" id="SSF55831">
    <property type="entry name" value="Thymidylate synthase/dCMP hydroxymethylase"/>
    <property type="match status" value="1"/>
</dbReference>
<dbReference type="Proteomes" id="UP000004946">
    <property type="component" value="Chromosome"/>
</dbReference>
<dbReference type="eggNOG" id="COG0207">
    <property type="taxonomic scope" value="Bacteria"/>
</dbReference>
<dbReference type="InterPro" id="IPR000398">
    <property type="entry name" value="Thymidylate_synthase"/>
</dbReference>
<dbReference type="Pfam" id="PF00303">
    <property type="entry name" value="Thymidylat_synt"/>
    <property type="match status" value="1"/>
</dbReference>
<dbReference type="GO" id="GO:0004799">
    <property type="term" value="F:thymidylate synthase activity"/>
    <property type="evidence" value="ECO:0007669"/>
    <property type="project" value="UniProtKB-UniRule"/>
</dbReference>
<evidence type="ECO:0000256" key="5">
    <source>
        <dbReference type="ARBA" id="ARBA00022727"/>
    </source>
</evidence>
<dbReference type="Gene3D" id="3.30.572.10">
    <property type="entry name" value="Thymidylate synthase/dCMP hydroxymethylase domain"/>
    <property type="match status" value="1"/>
</dbReference>
<feature type="binding site" evidence="6">
    <location>
        <position position="290"/>
    </location>
    <ligand>
        <name>(6R)-5,10-methylene-5,6,7,8-tetrahydrofolate</name>
        <dbReference type="ChEBI" id="CHEBI:15636"/>
    </ligand>
</feature>
<feature type="binding site" description="in other chain" evidence="6">
    <location>
        <begin position="235"/>
        <end position="237"/>
    </location>
    <ligand>
        <name>dUMP</name>
        <dbReference type="ChEBI" id="CHEBI:246422"/>
        <note>ligand shared between dimeric partners</note>
    </ligand>
</feature>
<dbReference type="GO" id="GO:0006235">
    <property type="term" value="P:dTTP biosynthetic process"/>
    <property type="evidence" value="ECO:0007669"/>
    <property type="project" value="UniProtKB-UniRule"/>
</dbReference>
<feature type="active site" description="Nucleophile" evidence="6">
    <location>
        <position position="174"/>
    </location>
</feature>
<comment type="function">
    <text evidence="6">Catalyzes the reductive methylation of 2'-deoxyuridine-5'-monophosphate (dUMP) to 2'-deoxythymidine-5'-monophosphate (dTMP) while utilizing 5,10-methylenetetrahydrofolate (mTHF) as the methyl donor and reductant in the reaction, yielding dihydrofolate (DHF) as a by-product. This enzymatic reaction provides an intracellular de novo source of dTMP, an essential precursor for DNA biosynthesis.</text>
</comment>
<feature type="domain" description="Thymidylate synthase/dCMP hydroxymethylase" evidence="8">
    <location>
        <begin position="26"/>
        <end position="291"/>
    </location>
</feature>
<dbReference type="InterPro" id="IPR023451">
    <property type="entry name" value="Thymidate_synth/dCMP_Mease_dom"/>
</dbReference>
<feature type="active site" evidence="7">
    <location>
        <position position="174"/>
    </location>
</feature>
<comment type="pathway">
    <text evidence="6">Pyrimidine metabolism; dTTP biosynthesis.</text>
</comment>
<dbReference type="CDD" id="cd00351">
    <property type="entry name" value="TS_Pyrimidine_HMase"/>
    <property type="match status" value="1"/>
</dbReference>
<evidence type="ECO:0000256" key="2">
    <source>
        <dbReference type="ARBA" id="ARBA00022490"/>
    </source>
</evidence>
<proteinExistence type="inferred from homology"/>
<evidence type="ECO:0000313" key="9">
    <source>
        <dbReference type="EMBL" id="EFT83459.1"/>
    </source>
</evidence>
<dbReference type="NCBIfam" id="TIGR03284">
    <property type="entry name" value="thym_sym"/>
    <property type="match status" value="2"/>
</dbReference>
<sequence length="291" mass="33269">MALTQEELEAIRACVPARPQSDVPTPYEDLAREILMTGSLKSDRTGTGTISLFGKQMRFDLSRSFPLITTKSVWFKGVSYELLWFLKGSSNVRWLQENKVHIWDEWADPETGELGPVYGVQWRSWPAPTKDDSHRTIDQIANVLQMIKDNPDSRRMIVSAWNPAEVERMALPPCHALFQFYVADGRLSCQLYQRSADMFLGVPFNIASYSLLTCMMAQQTGLEPGEFVWTGGDCHIYDNHVDQFLEQLSRQPYPYPQLVMDKADSLFDYQYEDFHVLNYQHGAKIAAPVAV</sequence>
<comment type="subcellular location">
    <subcellularLocation>
        <location evidence="6">Cytoplasm</location>
    </subcellularLocation>
</comment>
<feature type="binding site" description="in other chain" evidence="6">
    <location>
        <position position="205"/>
    </location>
    <ligand>
        <name>dUMP</name>
        <dbReference type="ChEBI" id="CHEBI:246422"/>
        <note>ligand shared between dimeric partners</note>
    </ligand>
</feature>
<evidence type="ECO:0000256" key="3">
    <source>
        <dbReference type="ARBA" id="ARBA00022603"/>
    </source>
</evidence>
<feature type="binding site" description="in other chain" evidence="6">
    <location>
        <begin position="194"/>
        <end position="197"/>
    </location>
    <ligand>
        <name>dUMP</name>
        <dbReference type="ChEBI" id="CHEBI:246422"/>
        <note>ligand shared between dimeric partners</note>
    </ligand>
</feature>
<feature type="binding site" description="in other chain" evidence="6">
    <location>
        <position position="44"/>
    </location>
    <ligand>
        <name>dUMP</name>
        <dbReference type="ChEBI" id="CHEBI:246422"/>
        <note>ligand shared between dimeric partners</note>
    </ligand>
</feature>
<dbReference type="PRINTS" id="PR00108">
    <property type="entry name" value="THYMDSNTHASE"/>
</dbReference>
<dbReference type="FunFam" id="3.30.572.10:FF:000013">
    <property type="entry name" value="Thymidylate synthase"/>
    <property type="match status" value="1"/>
</dbReference>
<dbReference type="PATRIC" id="fig|864564.6.peg.1247"/>
<keyword evidence="2 6" id="KW-0963">Cytoplasm</keyword>
<comment type="subunit">
    <text evidence="6">Homodimer.</text>
</comment>
<dbReference type="GO" id="GO:0005829">
    <property type="term" value="C:cytosol"/>
    <property type="evidence" value="ECO:0007669"/>
    <property type="project" value="TreeGrafter"/>
</dbReference>
<dbReference type="GO" id="GO:0032259">
    <property type="term" value="P:methylation"/>
    <property type="evidence" value="ECO:0007669"/>
    <property type="project" value="UniProtKB-KW"/>
</dbReference>
<dbReference type="GO" id="GO:0006231">
    <property type="term" value="P:dTMP biosynthetic process"/>
    <property type="evidence" value="ECO:0007669"/>
    <property type="project" value="UniProtKB-UniRule"/>
</dbReference>
<dbReference type="InterPro" id="IPR036926">
    <property type="entry name" value="Thymidate_synth/dCMP_Mease_sf"/>
</dbReference>
<dbReference type="RefSeq" id="WP_006290238.1">
    <property type="nucleotide sequence ID" value="NZ_AP012333.1"/>
</dbReference>
<dbReference type="NCBIfam" id="NF002497">
    <property type="entry name" value="PRK01827.1-3"/>
    <property type="match status" value="1"/>
</dbReference>
<evidence type="ECO:0000256" key="1">
    <source>
        <dbReference type="ARBA" id="ARBA00011947"/>
    </source>
</evidence>
<dbReference type="EMBL" id="AEON01000001">
    <property type="protein sequence ID" value="EFT83459.1"/>
    <property type="molecule type" value="Genomic_DNA"/>
</dbReference>